<reference evidence="1 2" key="1">
    <citation type="journal article" date="2012" name="Genome Res.">
        <title>Genomic basis of endosymbiont-conferred protection against an insect parasitoid.</title>
        <authorList>
            <person name="Hansen A.K."/>
            <person name="Vorburger C."/>
            <person name="Moran N.A."/>
        </authorList>
    </citation>
    <scope>NUCLEOTIDE SEQUENCE [LARGE SCALE GENOMIC DNA]</scope>
    <source>
        <strain evidence="2">R5.15</strain>
    </source>
</reference>
<evidence type="ECO:0000313" key="1">
    <source>
        <dbReference type="EMBL" id="EGY29186.1"/>
    </source>
</evidence>
<dbReference type="AlphaFoldDB" id="G2GYI8"/>
<evidence type="ECO:0000313" key="2">
    <source>
        <dbReference type="Proteomes" id="UP000004116"/>
    </source>
</evidence>
<gene>
    <name evidence="1" type="ORF">Rin_00008490</name>
</gene>
<name>G2GYI8_9ENTR</name>
<organism evidence="1 2">
    <name type="scientific">Candidatus Regiella insecticola 5.15</name>
    <dbReference type="NCBI Taxonomy" id="1005043"/>
    <lineage>
        <taxon>Bacteria</taxon>
        <taxon>Pseudomonadati</taxon>
        <taxon>Pseudomonadota</taxon>
        <taxon>Gammaproteobacteria</taxon>
        <taxon>Enterobacterales</taxon>
        <taxon>Enterobacteriaceae</taxon>
        <taxon>aphid secondary symbionts</taxon>
        <taxon>Candidatus Regiella</taxon>
    </lineage>
</organism>
<dbReference type="Proteomes" id="UP000004116">
    <property type="component" value="Unassembled WGS sequence"/>
</dbReference>
<sequence>MRIYLHVSFLSNGAALLVPRAFMYLAQLKTGKMAAILI</sequence>
<proteinExistence type="predicted"/>
<dbReference type="EMBL" id="AGCA01000212">
    <property type="protein sequence ID" value="EGY29186.1"/>
    <property type="molecule type" value="Genomic_DNA"/>
</dbReference>
<accession>G2GYI8</accession>
<keyword evidence="2" id="KW-1185">Reference proteome</keyword>
<protein>
    <submittedName>
        <fullName evidence="1">Uncharacterized protein</fullName>
    </submittedName>
</protein>
<comment type="caution">
    <text evidence="1">The sequence shown here is derived from an EMBL/GenBank/DDBJ whole genome shotgun (WGS) entry which is preliminary data.</text>
</comment>